<dbReference type="EMBL" id="JASCZI010063826">
    <property type="protein sequence ID" value="MED6141458.1"/>
    <property type="molecule type" value="Genomic_DNA"/>
</dbReference>
<accession>A0ABU6T0F5</accession>
<evidence type="ECO:0000256" key="1">
    <source>
        <dbReference type="SAM" id="MobiDB-lite"/>
    </source>
</evidence>
<protein>
    <submittedName>
        <fullName evidence="2">Uncharacterized protein</fullName>
    </submittedName>
</protein>
<evidence type="ECO:0000313" key="3">
    <source>
        <dbReference type="Proteomes" id="UP001341840"/>
    </source>
</evidence>
<feature type="compositionally biased region" description="Polar residues" evidence="1">
    <location>
        <begin position="101"/>
        <end position="111"/>
    </location>
</feature>
<feature type="compositionally biased region" description="Basic and acidic residues" evidence="1">
    <location>
        <begin position="15"/>
        <end position="30"/>
    </location>
</feature>
<sequence length="181" mass="19969">MVNQDEEGIAYTNHSGDEQHRNQQPEHQQEELDLNAMTNDDTEVDVANVDSGGIQNGQLHPQTTNPNGKRIPSTIGAETPHAIDGTRGPRIAERECETPNRYATSETSIANPNEEEKESQKEKRADAVCPRHTAAAVAPLRWLEEKVNSDCAAEWSKTRRRTNVCLVPIAPPRAPDGTTAR</sequence>
<gene>
    <name evidence="2" type="ORF">PIB30_103655</name>
</gene>
<proteinExistence type="predicted"/>
<organism evidence="2 3">
    <name type="scientific">Stylosanthes scabra</name>
    <dbReference type="NCBI Taxonomy" id="79078"/>
    <lineage>
        <taxon>Eukaryota</taxon>
        <taxon>Viridiplantae</taxon>
        <taxon>Streptophyta</taxon>
        <taxon>Embryophyta</taxon>
        <taxon>Tracheophyta</taxon>
        <taxon>Spermatophyta</taxon>
        <taxon>Magnoliopsida</taxon>
        <taxon>eudicotyledons</taxon>
        <taxon>Gunneridae</taxon>
        <taxon>Pentapetalae</taxon>
        <taxon>rosids</taxon>
        <taxon>fabids</taxon>
        <taxon>Fabales</taxon>
        <taxon>Fabaceae</taxon>
        <taxon>Papilionoideae</taxon>
        <taxon>50 kb inversion clade</taxon>
        <taxon>dalbergioids sensu lato</taxon>
        <taxon>Dalbergieae</taxon>
        <taxon>Pterocarpus clade</taxon>
        <taxon>Stylosanthes</taxon>
    </lineage>
</organism>
<feature type="compositionally biased region" description="Polar residues" evidence="1">
    <location>
        <begin position="56"/>
        <end position="67"/>
    </location>
</feature>
<dbReference type="Proteomes" id="UP001341840">
    <property type="component" value="Unassembled WGS sequence"/>
</dbReference>
<evidence type="ECO:0000313" key="2">
    <source>
        <dbReference type="EMBL" id="MED6141458.1"/>
    </source>
</evidence>
<feature type="region of interest" description="Disordered" evidence="1">
    <location>
        <begin position="1"/>
        <end position="130"/>
    </location>
</feature>
<name>A0ABU6T0F5_9FABA</name>
<keyword evidence="3" id="KW-1185">Reference proteome</keyword>
<reference evidence="2 3" key="1">
    <citation type="journal article" date="2023" name="Plants (Basel)">
        <title>Bridging the Gap: Combining Genomics and Transcriptomics Approaches to Understand Stylosanthes scabra, an Orphan Legume from the Brazilian Caatinga.</title>
        <authorList>
            <person name="Ferreira-Neto J.R.C."/>
            <person name="da Silva M.D."/>
            <person name="Binneck E."/>
            <person name="de Melo N.F."/>
            <person name="da Silva R.H."/>
            <person name="de Melo A.L.T.M."/>
            <person name="Pandolfi V."/>
            <person name="Bustamante F.O."/>
            <person name="Brasileiro-Vidal A.C."/>
            <person name="Benko-Iseppon A.M."/>
        </authorList>
    </citation>
    <scope>NUCLEOTIDE SEQUENCE [LARGE SCALE GENOMIC DNA]</scope>
    <source>
        <tissue evidence="2">Leaves</tissue>
    </source>
</reference>
<comment type="caution">
    <text evidence="2">The sequence shown here is derived from an EMBL/GenBank/DDBJ whole genome shotgun (WGS) entry which is preliminary data.</text>
</comment>